<sequence length="60" mass="6852">MTSKRCAKCSNPFECRVDSGGCWCETIRLSPQVLNELRDLYTNCLCPICLKKYETSKEVS</sequence>
<keyword evidence="2" id="KW-1185">Reference proteome</keyword>
<evidence type="ECO:0000313" key="2">
    <source>
        <dbReference type="Proteomes" id="UP000094669"/>
    </source>
</evidence>
<comment type="caution">
    <text evidence="1">The sequence shown here is derived from an EMBL/GenBank/DDBJ whole genome shotgun (WGS) entry which is preliminary data.</text>
</comment>
<name>A0ABX4YED9_9LEPT</name>
<dbReference type="Pfam" id="PF14375">
    <property type="entry name" value="Cys_rich_CWC"/>
    <property type="match status" value="1"/>
</dbReference>
<organism evidence="1 2">
    <name type="scientific">Leptospira inadai serovar Lyme</name>
    <dbReference type="NCBI Taxonomy" id="293084"/>
    <lineage>
        <taxon>Bacteria</taxon>
        <taxon>Pseudomonadati</taxon>
        <taxon>Spirochaetota</taxon>
        <taxon>Spirochaetia</taxon>
        <taxon>Leptospirales</taxon>
        <taxon>Leptospiraceae</taxon>
        <taxon>Leptospira</taxon>
    </lineage>
</organism>
<dbReference type="RefSeq" id="WP_081654395.1">
    <property type="nucleotide sequence ID" value="NZ_MCRM02000025.1"/>
</dbReference>
<gene>
    <name evidence="1" type="ORF">BES34_017870</name>
</gene>
<dbReference type="InterPro" id="IPR032720">
    <property type="entry name" value="Cys_rich_CWC"/>
</dbReference>
<accession>A0ABX4YED9</accession>
<protein>
    <recommendedName>
        <fullName evidence="3">Cysteine-rich CWC</fullName>
    </recommendedName>
</protein>
<evidence type="ECO:0008006" key="3">
    <source>
        <dbReference type="Google" id="ProtNLM"/>
    </source>
</evidence>
<evidence type="ECO:0000313" key="1">
    <source>
        <dbReference type="EMBL" id="PNV73078.1"/>
    </source>
</evidence>
<reference evidence="1" key="1">
    <citation type="submission" date="2018-01" db="EMBL/GenBank/DDBJ databases">
        <title>Genomic characterization of Leptospira inadai serogroup Lyme isolated from captured rat in Brazil and comparative analysis with human reference strain.</title>
        <authorList>
            <person name="Moreno L.Z."/>
            <person name="Loureiro A.P."/>
            <person name="Miraglia F."/>
            <person name="Kremer F.S."/>
            <person name="Eslabao M.R."/>
            <person name="Dellagostin O.A."/>
            <person name="Lilenbaum W."/>
            <person name="Moreno A.M."/>
        </authorList>
    </citation>
    <scope>NUCLEOTIDE SEQUENCE [LARGE SCALE GENOMIC DNA]</scope>
    <source>
        <strain evidence="1">M34/99</strain>
    </source>
</reference>
<dbReference type="Proteomes" id="UP000094669">
    <property type="component" value="Unassembled WGS sequence"/>
</dbReference>
<proteinExistence type="predicted"/>
<dbReference type="EMBL" id="MCRM02000025">
    <property type="protein sequence ID" value="PNV73078.1"/>
    <property type="molecule type" value="Genomic_DNA"/>
</dbReference>